<dbReference type="Gene3D" id="3.60.20.40">
    <property type="match status" value="1"/>
</dbReference>
<dbReference type="EMBL" id="CP006272">
    <property type="protein sequence ID" value="AGZ41669.1"/>
    <property type="molecule type" value="Genomic_DNA"/>
</dbReference>
<dbReference type="PATRIC" id="fig|1246995.3.peg.3441"/>
<dbReference type="PANTHER" id="PTHR43881">
    <property type="entry name" value="GAMMA-GLUTAMYLTRANSPEPTIDASE (AFU_ORTHOLOGUE AFUA_4G13580)"/>
    <property type="match status" value="1"/>
</dbReference>
<dbReference type="Proteomes" id="UP000017746">
    <property type="component" value="Chromosome"/>
</dbReference>
<evidence type="ECO:0000313" key="2">
    <source>
        <dbReference type="Proteomes" id="UP000017746"/>
    </source>
</evidence>
<dbReference type="STRING" id="1246995.AFR_16955"/>
<dbReference type="AlphaFoldDB" id="U5VXS3"/>
<dbReference type="HOGENOM" id="CLU_014813_3_3_11"/>
<dbReference type="Pfam" id="PF01019">
    <property type="entry name" value="G_glu_transpept"/>
    <property type="match status" value="1"/>
</dbReference>
<accession>U5VXS3</accession>
<organism evidence="1 2">
    <name type="scientific">Actinoplanes friuliensis DSM 7358</name>
    <dbReference type="NCBI Taxonomy" id="1246995"/>
    <lineage>
        <taxon>Bacteria</taxon>
        <taxon>Bacillati</taxon>
        <taxon>Actinomycetota</taxon>
        <taxon>Actinomycetes</taxon>
        <taxon>Micromonosporales</taxon>
        <taxon>Micromonosporaceae</taxon>
        <taxon>Actinoplanes</taxon>
    </lineage>
</organism>
<protein>
    <submittedName>
        <fullName evidence="1">Tyramine oxidase</fullName>
    </submittedName>
</protein>
<evidence type="ECO:0000313" key="1">
    <source>
        <dbReference type="EMBL" id="AGZ41669.1"/>
    </source>
</evidence>
<dbReference type="KEGG" id="afs:AFR_16955"/>
<dbReference type="InterPro" id="IPR029055">
    <property type="entry name" value="Ntn_hydrolases_N"/>
</dbReference>
<gene>
    <name evidence="1" type="ORF">AFR_16955</name>
</gene>
<sequence length="426" mass="42431">MAGPAAVLSLGAAAAAADPDALRAAGTTVMPDTGPLTITVPGLVAGWAAVASLGARLGWADRLAPAIALAAGGAAVSPGLGRALREGRDTISADPGLRAVFGDAGEGTVVRQPALAASLTELAGDWTTFYRGPLGQRLAAGLTRLGSPLTAADLAAHRAEITDPLLRYAHGAEWAAAPPPSQGATFLALVGSGRLLTDARRAQAARDALLGDPRTGPVDLPGLLLDAPRPAAGAATGPIPTGDTVAVTAVDADGTAVSLIQSLFHSFGSGLLEPDTGIVLHNRGSMFSLDPRHPGRLVPGSRPPHTLCPVVAIDGDTVLALGCQGGRSQPWILAQLAADALRGEDPQAIVDRPRWIIGPGGLVLEPGTPGAGDLTAAAGDLPVTTTAALHDSGGHVQLARLRGTTLDAASDPRADGVAAVLGTLGT</sequence>
<dbReference type="InterPro" id="IPR052896">
    <property type="entry name" value="GGT-like_enzyme"/>
</dbReference>
<reference evidence="1 2" key="1">
    <citation type="journal article" date="2014" name="J. Biotechnol.">
        <title>Complete genome sequence of the actinobacterium Actinoplanes friuliensis HAG 010964, producer of the lipopeptide antibiotic friulimycin.</title>
        <authorList>
            <person name="Ruckert C."/>
            <person name="Szczepanowski R."/>
            <person name="Albersmeier A."/>
            <person name="Goesmann A."/>
            <person name="Fischer N."/>
            <person name="Steinkamper A."/>
            <person name="Puhler A."/>
            <person name="Biener R."/>
            <person name="Schwartz D."/>
            <person name="Kalinowski J."/>
        </authorList>
    </citation>
    <scope>NUCLEOTIDE SEQUENCE [LARGE SCALE GENOMIC DNA]</scope>
    <source>
        <strain evidence="1 2">DSM 7358</strain>
    </source>
</reference>
<dbReference type="PANTHER" id="PTHR43881:SF1">
    <property type="entry name" value="GAMMA-GLUTAMYLTRANSPEPTIDASE (AFU_ORTHOLOGUE AFUA_4G13580)"/>
    <property type="match status" value="1"/>
</dbReference>
<proteinExistence type="predicted"/>
<keyword evidence="2" id="KW-1185">Reference proteome</keyword>
<dbReference type="RefSeq" id="WP_023361813.1">
    <property type="nucleotide sequence ID" value="NC_022657.1"/>
</dbReference>
<dbReference type="SUPFAM" id="SSF56235">
    <property type="entry name" value="N-terminal nucleophile aminohydrolases (Ntn hydrolases)"/>
    <property type="match status" value="1"/>
</dbReference>
<name>U5VXS3_9ACTN</name>
<dbReference type="InterPro" id="IPR043137">
    <property type="entry name" value="GGT_ssub_C"/>
</dbReference>
<dbReference type="PRINTS" id="PR01210">
    <property type="entry name" value="GGTRANSPTASE"/>
</dbReference>
<dbReference type="eggNOG" id="COG0405">
    <property type="taxonomic scope" value="Bacteria"/>
</dbReference>